<accession>A0A0M6ZUH3</accession>
<proteinExistence type="predicted"/>
<dbReference type="EMBL" id="CXWD01000004">
    <property type="protein sequence ID" value="CTQ66425.1"/>
    <property type="molecule type" value="Genomic_DNA"/>
</dbReference>
<name>A0A0M6ZUH3_9HYPH</name>
<feature type="chain" id="PRO_5005809287" description="DUF2059 domain-containing protein" evidence="1">
    <location>
        <begin position="26"/>
        <end position="170"/>
    </location>
</feature>
<protein>
    <recommendedName>
        <fullName evidence="2">DUF2059 domain-containing protein</fullName>
    </recommendedName>
</protein>
<dbReference type="Pfam" id="PF09832">
    <property type="entry name" value="DUF2059"/>
    <property type="match status" value="1"/>
</dbReference>
<evidence type="ECO:0000313" key="3">
    <source>
        <dbReference type="EMBL" id="CTQ66425.1"/>
    </source>
</evidence>
<gene>
    <name evidence="3" type="ORF">LAX5112_00963</name>
</gene>
<dbReference type="STRING" id="388408.LAX5112_00963"/>
<reference evidence="4" key="1">
    <citation type="submission" date="2015-07" db="EMBL/GenBank/DDBJ databases">
        <authorList>
            <person name="Rodrigo-Torres Lidia"/>
            <person name="Arahal R.David."/>
        </authorList>
    </citation>
    <scope>NUCLEOTIDE SEQUENCE [LARGE SCALE GENOMIC DNA]</scope>
    <source>
        <strain evidence="4">CECT 5112</strain>
    </source>
</reference>
<evidence type="ECO:0000256" key="1">
    <source>
        <dbReference type="SAM" id="SignalP"/>
    </source>
</evidence>
<keyword evidence="1" id="KW-0732">Signal</keyword>
<evidence type="ECO:0000313" key="4">
    <source>
        <dbReference type="Proteomes" id="UP000053235"/>
    </source>
</evidence>
<feature type="domain" description="DUF2059" evidence="2">
    <location>
        <begin position="95"/>
        <end position="149"/>
    </location>
</feature>
<evidence type="ECO:0000259" key="2">
    <source>
        <dbReference type="Pfam" id="PF09832"/>
    </source>
</evidence>
<dbReference type="Proteomes" id="UP000053235">
    <property type="component" value="Unassembled WGS sequence"/>
</dbReference>
<feature type="signal peptide" evidence="1">
    <location>
        <begin position="1"/>
        <end position="25"/>
    </location>
</feature>
<organism evidence="3 4">
    <name type="scientific">Roseibium alexandrii</name>
    <dbReference type="NCBI Taxonomy" id="388408"/>
    <lineage>
        <taxon>Bacteria</taxon>
        <taxon>Pseudomonadati</taxon>
        <taxon>Pseudomonadota</taxon>
        <taxon>Alphaproteobacteria</taxon>
        <taxon>Hyphomicrobiales</taxon>
        <taxon>Stappiaceae</taxon>
        <taxon>Roseibium</taxon>
    </lineage>
</organism>
<dbReference type="RefSeq" id="WP_208981170.1">
    <property type="nucleotide sequence ID" value="NZ_CXWD01000004.1"/>
</dbReference>
<sequence>MKSVKFAGVGLAMLAWGVISGGAVAQDNFSESHLEAAKAVALETKVLEPFDAILFVMAEQTLSAFTQNDPTRAEEIAEIVEQVALELAPRRAVLNERIFRIWAIAFTEEELIQLAEFYRTPLGMKLRDSVADITAASVEASRDWQDRLSVDIVSMVQEELDKRSAAVTNQ</sequence>
<dbReference type="AlphaFoldDB" id="A0A0M6ZUH3"/>
<keyword evidence="4" id="KW-1185">Reference proteome</keyword>
<dbReference type="InterPro" id="IPR018637">
    <property type="entry name" value="DUF2059"/>
</dbReference>